<reference evidence="2 3" key="1">
    <citation type="submission" date="2024-09" db="EMBL/GenBank/DDBJ databases">
        <title>T2T genomes of carrot and Alternaria dauci and their utility for understanding host-pathogen interaction during carrot leaf blight disease.</title>
        <authorList>
            <person name="Liu W."/>
            <person name="Xu S."/>
            <person name="Ou C."/>
            <person name="Liu X."/>
            <person name="Zhuang F."/>
            <person name="Deng X.W."/>
        </authorList>
    </citation>
    <scope>NUCLEOTIDE SEQUENCE [LARGE SCALE GENOMIC DNA]</scope>
    <source>
        <strain evidence="2 3">A2016</strain>
    </source>
</reference>
<name>A0ABR3UEP9_9PLEO</name>
<keyword evidence="3" id="KW-1185">Reference proteome</keyword>
<comment type="caution">
    <text evidence="2">The sequence shown here is derived from an EMBL/GenBank/DDBJ whole genome shotgun (WGS) entry which is preliminary data.</text>
</comment>
<gene>
    <name evidence="2" type="ORF">ACET3X_007879</name>
</gene>
<feature type="region of interest" description="Disordered" evidence="1">
    <location>
        <begin position="1"/>
        <end position="41"/>
    </location>
</feature>
<accession>A0ABR3UEP9</accession>
<evidence type="ECO:0000256" key="1">
    <source>
        <dbReference type="SAM" id="MobiDB-lite"/>
    </source>
</evidence>
<feature type="compositionally biased region" description="Polar residues" evidence="1">
    <location>
        <begin position="249"/>
        <end position="260"/>
    </location>
</feature>
<dbReference type="GeneID" id="96088201"/>
<sequence>MAKKEPSGNFGSRKDGNGGKPENEGGRAGKAPIEAKAKNERIPKLELVTRVRGQKADGAGKTQRHTWDVLRKNLESWQAAQKREKDIEKAHSRHYTIEADREAKVKAYKDALDEDKRGKKGPTKTAKKARNAVEKIYKKVQQDRKNKRFDREKGHAEHDAMTDAQESLEDWLYFHDSSKRRRRLRLLSPEGRKLAEQERFQRGTAYKLEASGKDSGHYDWVHSLLELYDSRDIGGQNYKQGLHDRLGNSVENSKNGSTSPVVGPDELHMWTPNYRRRLVGLRAPEEDDDSDTSKDIEPTHFRLNKAAIEARRAAVEKKSDMKTQNLEFDTHEARCRHQVKTYGNSRPDTSADRMTNTLNGVAAENRWGEIRTEQGLFISARESSWDWRTSYDCLGPVVSGWFPETSAIRD</sequence>
<proteinExistence type="predicted"/>
<organism evidence="2 3">
    <name type="scientific">Alternaria dauci</name>
    <dbReference type="NCBI Taxonomy" id="48095"/>
    <lineage>
        <taxon>Eukaryota</taxon>
        <taxon>Fungi</taxon>
        <taxon>Dikarya</taxon>
        <taxon>Ascomycota</taxon>
        <taxon>Pezizomycotina</taxon>
        <taxon>Dothideomycetes</taxon>
        <taxon>Pleosporomycetidae</taxon>
        <taxon>Pleosporales</taxon>
        <taxon>Pleosporineae</taxon>
        <taxon>Pleosporaceae</taxon>
        <taxon>Alternaria</taxon>
        <taxon>Alternaria sect. Porri</taxon>
    </lineage>
</organism>
<protein>
    <submittedName>
        <fullName evidence="2">Uncharacterized protein</fullName>
    </submittedName>
</protein>
<feature type="region of interest" description="Disordered" evidence="1">
    <location>
        <begin position="247"/>
        <end position="267"/>
    </location>
</feature>
<dbReference type="Proteomes" id="UP001578633">
    <property type="component" value="Chromosome 7"/>
</dbReference>
<dbReference type="RefSeq" id="XP_069305042.1">
    <property type="nucleotide sequence ID" value="XM_069454073.1"/>
</dbReference>
<dbReference type="EMBL" id="JBHGVX010000007">
    <property type="protein sequence ID" value="KAL1794458.1"/>
    <property type="molecule type" value="Genomic_DNA"/>
</dbReference>
<evidence type="ECO:0000313" key="3">
    <source>
        <dbReference type="Proteomes" id="UP001578633"/>
    </source>
</evidence>
<feature type="region of interest" description="Disordered" evidence="1">
    <location>
        <begin position="140"/>
        <end position="161"/>
    </location>
</feature>
<evidence type="ECO:0000313" key="2">
    <source>
        <dbReference type="EMBL" id="KAL1794458.1"/>
    </source>
</evidence>